<protein>
    <recommendedName>
        <fullName evidence="16">Origin recognition complex subunit 1</fullName>
    </recommendedName>
</protein>
<feature type="compositionally biased region" description="Polar residues" evidence="17">
    <location>
        <begin position="84"/>
        <end position="99"/>
    </location>
</feature>
<dbReference type="Proteomes" id="UP001457282">
    <property type="component" value="Unassembled WGS sequence"/>
</dbReference>
<dbReference type="GO" id="GO:0003688">
    <property type="term" value="F:DNA replication origin binding"/>
    <property type="evidence" value="ECO:0007669"/>
    <property type="project" value="TreeGrafter"/>
</dbReference>
<dbReference type="PANTHER" id="PTHR10763">
    <property type="entry name" value="CELL DIVISION CONTROL PROTEIN 6-RELATED"/>
    <property type="match status" value="1"/>
</dbReference>
<keyword evidence="21" id="KW-1185">Reference proteome</keyword>
<dbReference type="GO" id="GO:0033314">
    <property type="term" value="P:mitotic DNA replication checkpoint signaling"/>
    <property type="evidence" value="ECO:0007669"/>
    <property type="project" value="TreeGrafter"/>
</dbReference>
<evidence type="ECO:0000256" key="11">
    <source>
        <dbReference type="ARBA" id="ARBA00023125"/>
    </source>
</evidence>
<dbReference type="GO" id="GO:0006355">
    <property type="term" value="P:regulation of DNA-templated transcription"/>
    <property type="evidence" value="ECO:0007669"/>
    <property type="project" value="UniProtKB-ARBA"/>
</dbReference>
<dbReference type="Gene3D" id="3.40.50.300">
    <property type="entry name" value="P-loop containing nucleotide triphosphate hydrolases"/>
    <property type="match status" value="1"/>
</dbReference>
<feature type="compositionally biased region" description="Acidic residues" evidence="17">
    <location>
        <begin position="386"/>
        <end position="396"/>
    </location>
</feature>
<dbReference type="InterPro" id="IPR001965">
    <property type="entry name" value="Znf_PHD"/>
</dbReference>
<reference evidence="20 21" key="1">
    <citation type="journal article" date="2023" name="G3 (Bethesda)">
        <title>A chromosome-length genome assembly and annotation of blackberry (Rubus argutus, cv. 'Hillquist').</title>
        <authorList>
            <person name="Bruna T."/>
            <person name="Aryal R."/>
            <person name="Dudchenko O."/>
            <person name="Sargent D.J."/>
            <person name="Mead D."/>
            <person name="Buti M."/>
            <person name="Cavallini A."/>
            <person name="Hytonen T."/>
            <person name="Andres J."/>
            <person name="Pham M."/>
            <person name="Weisz D."/>
            <person name="Mascagni F."/>
            <person name="Usai G."/>
            <person name="Natali L."/>
            <person name="Bassil N."/>
            <person name="Fernandez G.E."/>
            <person name="Lomsadze A."/>
            <person name="Armour M."/>
            <person name="Olukolu B."/>
            <person name="Poorten T."/>
            <person name="Britton C."/>
            <person name="Davik J."/>
            <person name="Ashrafi H."/>
            <person name="Aiden E.L."/>
            <person name="Borodovsky M."/>
            <person name="Worthington M."/>
        </authorList>
    </citation>
    <scope>NUCLEOTIDE SEQUENCE [LARGE SCALE GENOMIC DNA]</scope>
    <source>
        <strain evidence="20">PI 553951</strain>
    </source>
</reference>
<dbReference type="FunFam" id="1.10.8.60:FF:000082">
    <property type="entry name" value="Origin recognition complex subunit 1"/>
    <property type="match status" value="1"/>
</dbReference>
<dbReference type="Pfam" id="PF17872">
    <property type="entry name" value="AAA_lid_10"/>
    <property type="match status" value="1"/>
</dbReference>
<sequence>MAEAAKRDLQTPKRSSKRSDPKSSSPSLAPPPTPLTVTPRRSARRASLQFDALAPTPTTLFQDPPLNLQSDSVKPPRKRKAGQIPTTPKSAADNSTPQKSIDDVKAPESVGKGKKSKHREEGKLSGVELEFSPVSPEQSERKKRKRGHERTVVTRGMASKNSKSGEKLKRQVFYKKVVYDGGEFEVGDDVYVKRREDASSDDEVVEVEECRVCFKSGKAVMIECDDCLGGFHLKCLKPPLKEVPEGDWVCGFCEARKLGREVQLPTPPQGKKLVRTFREKLLSSDLWAAHIESIWKEVDGSYWCRVRWYTIPEETAAGRQPHNLRREIYRTNDFANIEMESILQHCFVMNPKEFVKANEGDDVFLCEYEYDIHWYSFKRLAEIDDDEEDDDAESDEDWKLGKYSDSDTEEDVDFEEESIKNILAKPFRPHELAANSHKGRFFGLQKIGMKKIPGHVRCHKQTALERAKATLLLASLPKSLPCRDKEMLEITAFIKGAISDDKCLGRCLYIHGVPGTGKTMSVLAVMRNLRSEVDAGSIRPYCFVEINGLKLAAPENIYRVIYEALSGYRVSWKKALHLLNERFSDGKSFGKEDDKPCILLIDELDLLVTRNQSVLYNILDWPTKPHSKLVVIGIANTMDLPEKLLPRISSRMGIQRLCFGPYNYQQLQEIISSRLRGIDAFEKQAIEFASRKVAAISGDARRALEICRRAAEITDYRIKKLISSPNNASGGKALVGMAEVDAAIQEMFQAPHIQVMKTCSKLSKIYLTAMVYELYKTGMGETTFEKLAMTVYNLCTSNGEAFPGHDTLLKVGCKLGECRIILCESGAKHRLQKLQLNFPSDDVAFALKESKELSWLAKYL</sequence>
<evidence type="ECO:0000313" key="21">
    <source>
        <dbReference type="Proteomes" id="UP001457282"/>
    </source>
</evidence>
<comment type="subcellular location">
    <subcellularLocation>
        <location evidence="1 16">Nucleus</location>
    </subcellularLocation>
</comment>
<dbReference type="GO" id="GO:0006270">
    <property type="term" value="P:DNA replication initiation"/>
    <property type="evidence" value="ECO:0007669"/>
    <property type="project" value="TreeGrafter"/>
</dbReference>
<dbReference type="SMART" id="SM00439">
    <property type="entry name" value="BAH"/>
    <property type="match status" value="1"/>
</dbReference>
<accession>A0AAW1YQR6</accession>
<comment type="subunit">
    <text evidence="16">Component of the origin recognition complex (ORC) composed of at least ORC1, ORC2, ORC3, ORC4, ORC5 and ORC6. ORC is regulated in a cell-cycle and development dependent manner. It is sequentially assembled at the exit from anaphase of mitosis and disassembled as cells enter S phase. Binds unmodified and methylated histone H3.</text>
</comment>
<dbReference type="InterPro" id="IPR043151">
    <property type="entry name" value="BAH_sf"/>
</dbReference>
<dbReference type="InterPro" id="IPR019786">
    <property type="entry name" value="Zinc_finger_PHD-type_CS"/>
</dbReference>
<keyword evidence="5 16" id="KW-0547">Nucleotide-binding</keyword>
<evidence type="ECO:0000259" key="18">
    <source>
        <dbReference type="PROSITE" id="PS50016"/>
    </source>
</evidence>
<evidence type="ECO:0000256" key="10">
    <source>
        <dbReference type="ARBA" id="ARBA00023015"/>
    </source>
</evidence>
<dbReference type="InterPro" id="IPR001025">
    <property type="entry name" value="BAH_dom"/>
</dbReference>
<dbReference type="Pfam" id="PF01426">
    <property type="entry name" value="BAH"/>
    <property type="match status" value="1"/>
</dbReference>
<dbReference type="GO" id="GO:0008270">
    <property type="term" value="F:zinc ion binding"/>
    <property type="evidence" value="ECO:0007669"/>
    <property type="project" value="UniProtKB-KW"/>
</dbReference>
<dbReference type="PROSITE" id="PS51038">
    <property type="entry name" value="BAH"/>
    <property type="match status" value="1"/>
</dbReference>
<organism evidence="20 21">
    <name type="scientific">Rubus argutus</name>
    <name type="common">Southern blackberry</name>
    <dbReference type="NCBI Taxonomy" id="59490"/>
    <lineage>
        <taxon>Eukaryota</taxon>
        <taxon>Viridiplantae</taxon>
        <taxon>Streptophyta</taxon>
        <taxon>Embryophyta</taxon>
        <taxon>Tracheophyta</taxon>
        <taxon>Spermatophyta</taxon>
        <taxon>Magnoliopsida</taxon>
        <taxon>eudicotyledons</taxon>
        <taxon>Gunneridae</taxon>
        <taxon>Pentapetalae</taxon>
        <taxon>rosids</taxon>
        <taxon>fabids</taxon>
        <taxon>Rosales</taxon>
        <taxon>Rosaceae</taxon>
        <taxon>Rosoideae</taxon>
        <taxon>Rosoideae incertae sedis</taxon>
        <taxon>Rubus</taxon>
    </lineage>
</organism>
<feature type="compositionally biased region" description="Basic and acidic residues" evidence="17">
    <location>
        <begin position="1"/>
        <end position="21"/>
    </location>
</feature>
<keyword evidence="11 16" id="KW-0238">DNA-binding</keyword>
<comment type="similarity">
    <text evidence="2 16">Belongs to the ORC1 family.</text>
</comment>
<evidence type="ECO:0000256" key="16">
    <source>
        <dbReference type="RuleBase" id="RU365058"/>
    </source>
</evidence>
<keyword evidence="14 16" id="KW-0539">Nucleus</keyword>
<dbReference type="Gene3D" id="3.30.40.10">
    <property type="entry name" value="Zinc/RING finger domain, C3HC4 (zinc finger)"/>
    <property type="match status" value="1"/>
</dbReference>
<keyword evidence="12" id="KW-0010">Activator</keyword>
<dbReference type="SMART" id="SM00382">
    <property type="entry name" value="AAA"/>
    <property type="match status" value="1"/>
</dbReference>
<evidence type="ECO:0000256" key="17">
    <source>
        <dbReference type="SAM" id="MobiDB-lite"/>
    </source>
</evidence>
<dbReference type="PANTHER" id="PTHR10763:SF23">
    <property type="entry name" value="ORIGIN RECOGNITION COMPLEX SUBUNIT 1"/>
    <property type="match status" value="1"/>
</dbReference>
<dbReference type="SMART" id="SM00249">
    <property type="entry name" value="PHD"/>
    <property type="match status" value="1"/>
</dbReference>
<dbReference type="FunFam" id="2.30.30.490:FF:000020">
    <property type="entry name" value="Origin recognition complex subunit 1"/>
    <property type="match status" value="1"/>
</dbReference>
<evidence type="ECO:0000256" key="7">
    <source>
        <dbReference type="ARBA" id="ARBA00022833"/>
    </source>
</evidence>
<feature type="region of interest" description="Disordered" evidence="17">
    <location>
        <begin position="1"/>
        <end position="164"/>
    </location>
</feature>
<dbReference type="InterPro" id="IPR003959">
    <property type="entry name" value="ATPase_AAA_core"/>
</dbReference>
<dbReference type="GO" id="GO:0005524">
    <property type="term" value="F:ATP binding"/>
    <property type="evidence" value="ECO:0007669"/>
    <property type="project" value="UniProtKB-KW"/>
</dbReference>
<dbReference type="GO" id="GO:0016887">
    <property type="term" value="F:ATP hydrolysis activity"/>
    <property type="evidence" value="ECO:0007669"/>
    <property type="project" value="InterPro"/>
</dbReference>
<keyword evidence="9" id="KW-0460">Magnesium</keyword>
<keyword evidence="10" id="KW-0805">Transcription regulation</keyword>
<keyword evidence="6 15" id="KW-0863">Zinc-finger</keyword>
<dbReference type="InterPro" id="IPR041083">
    <property type="entry name" value="AAA_lid_10"/>
</dbReference>
<dbReference type="InterPro" id="IPR050311">
    <property type="entry name" value="ORC1/CDC6"/>
</dbReference>
<dbReference type="InterPro" id="IPR019787">
    <property type="entry name" value="Znf_PHD-finger"/>
</dbReference>
<keyword evidence="3 16" id="KW-0235">DNA replication</keyword>
<keyword evidence="13" id="KW-0804">Transcription</keyword>
<dbReference type="InterPro" id="IPR013083">
    <property type="entry name" value="Znf_RING/FYVE/PHD"/>
</dbReference>
<evidence type="ECO:0000256" key="9">
    <source>
        <dbReference type="ARBA" id="ARBA00022842"/>
    </source>
</evidence>
<feature type="domain" description="BAH" evidence="19">
    <location>
        <begin position="265"/>
        <end position="381"/>
    </location>
</feature>
<comment type="function">
    <text evidence="16">Component of the origin recognition complex (ORC) that binds origins of replication. DNA-binding is ATP-dependent, however specific DNA sequences that define origins of replication have not been identified so far. ORC is required to assemble the pre-replication complex necessary to initiate DNA replication.</text>
</comment>
<feature type="region of interest" description="Disordered" evidence="17">
    <location>
        <begin position="386"/>
        <end position="406"/>
    </location>
</feature>
<evidence type="ECO:0000256" key="14">
    <source>
        <dbReference type="ARBA" id="ARBA00023242"/>
    </source>
</evidence>
<feature type="compositionally biased region" description="Polar residues" evidence="17">
    <location>
        <begin position="56"/>
        <end position="72"/>
    </location>
</feature>
<dbReference type="InterPro" id="IPR015163">
    <property type="entry name" value="Cdc6_C"/>
</dbReference>
<comment type="caution">
    <text evidence="20">The sequence shown here is derived from an EMBL/GenBank/DDBJ whole genome shotgun (WGS) entry which is preliminary data.</text>
</comment>
<evidence type="ECO:0000256" key="8">
    <source>
        <dbReference type="ARBA" id="ARBA00022840"/>
    </source>
</evidence>
<evidence type="ECO:0000256" key="5">
    <source>
        <dbReference type="ARBA" id="ARBA00022741"/>
    </source>
</evidence>
<proteinExistence type="inferred from homology"/>
<feature type="domain" description="PHD-type" evidence="18">
    <location>
        <begin position="207"/>
        <end position="256"/>
    </location>
</feature>
<keyword evidence="8 16" id="KW-0067">ATP-binding</keyword>
<evidence type="ECO:0000256" key="2">
    <source>
        <dbReference type="ARBA" id="ARBA00008398"/>
    </source>
</evidence>
<gene>
    <name evidence="20" type="ORF">M0R45_006297</name>
</gene>
<evidence type="ECO:0000256" key="12">
    <source>
        <dbReference type="ARBA" id="ARBA00023159"/>
    </source>
</evidence>
<evidence type="ECO:0000256" key="13">
    <source>
        <dbReference type="ARBA" id="ARBA00023163"/>
    </source>
</evidence>
<keyword evidence="7" id="KW-0862">Zinc</keyword>
<name>A0AAW1YQR6_RUBAR</name>
<evidence type="ECO:0000256" key="1">
    <source>
        <dbReference type="ARBA" id="ARBA00004123"/>
    </source>
</evidence>
<evidence type="ECO:0000313" key="20">
    <source>
        <dbReference type="EMBL" id="KAK9950831.1"/>
    </source>
</evidence>
<dbReference type="FunFam" id="3.30.40.10:FF:000691">
    <property type="entry name" value="Origin recognition complex subunit 1"/>
    <property type="match status" value="1"/>
</dbReference>
<evidence type="ECO:0000256" key="4">
    <source>
        <dbReference type="ARBA" id="ARBA00022723"/>
    </source>
</evidence>
<dbReference type="Pfam" id="PF00628">
    <property type="entry name" value="PHD"/>
    <property type="match status" value="1"/>
</dbReference>
<dbReference type="GO" id="GO:0003682">
    <property type="term" value="F:chromatin binding"/>
    <property type="evidence" value="ECO:0007669"/>
    <property type="project" value="InterPro"/>
</dbReference>
<evidence type="ECO:0000256" key="6">
    <source>
        <dbReference type="ARBA" id="ARBA00022771"/>
    </source>
</evidence>
<dbReference type="SUPFAM" id="SSF52540">
    <property type="entry name" value="P-loop containing nucleoside triphosphate hydrolases"/>
    <property type="match status" value="1"/>
</dbReference>
<dbReference type="InterPro" id="IPR027417">
    <property type="entry name" value="P-loop_NTPase"/>
</dbReference>
<dbReference type="Pfam" id="PF09079">
    <property type="entry name" value="WHD_Cdc6"/>
    <property type="match status" value="1"/>
</dbReference>
<dbReference type="FunFam" id="3.40.50.300:FF:000199">
    <property type="entry name" value="Origin recognition complex subunit 1"/>
    <property type="match status" value="1"/>
</dbReference>
<dbReference type="Gene3D" id="1.10.8.60">
    <property type="match status" value="1"/>
</dbReference>
<dbReference type="GO" id="GO:0010385">
    <property type="term" value="F:double-stranded methylated DNA binding"/>
    <property type="evidence" value="ECO:0007669"/>
    <property type="project" value="UniProtKB-ARBA"/>
</dbReference>
<dbReference type="GO" id="GO:0005664">
    <property type="term" value="C:nuclear origin of replication recognition complex"/>
    <property type="evidence" value="ECO:0007669"/>
    <property type="project" value="TreeGrafter"/>
</dbReference>
<dbReference type="InterPro" id="IPR011011">
    <property type="entry name" value="Znf_FYVE_PHD"/>
</dbReference>
<dbReference type="PROSITE" id="PS50016">
    <property type="entry name" value="ZF_PHD_2"/>
    <property type="match status" value="1"/>
</dbReference>
<dbReference type="PROSITE" id="PS01359">
    <property type="entry name" value="ZF_PHD_1"/>
    <property type="match status" value="1"/>
</dbReference>
<keyword evidence="4" id="KW-0479">Metal-binding</keyword>
<dbReference type="Gene3D" id="2.30.30.490">
    <property type="match status" value="1"/>
</dbReference>
<dbReference type="AlphaFoldDB" id="A0AAW1YQR6"/>
<dbReference type="Pfam" id="PF00004">
    <property type="entry name" value="AAA"/>
    <property type="match status" value="1"/>
</dbReference>
<dbReference type="EMBL" id="JBEDUW010000001">
    <property type="protein sequence ID" value="KAK9950831.1"/>
    <property type="molecule type" value="Genomic_DNA"/>
</dbReference>
<evidence type="ECO:0000259" key="19">
    <source>
        <dbReference type="PROSITE" id="PS51038"/>
    </source>
</evidence>
<dbReference type="SUPFAM" id="SSF57903">
    <property type="entry name" value="FYVE/PHD zinc finger"/>
    <property type="match status" value="1"/>
</dbReference>
<evidence type="ECO:0000256" key="3">
    <source>
        <dbReference type="ARBA" id="ARBA00022705"/>
    </source>
</evidence>
<evidence type="ECO:0000256" key="15">
    <source>
        <dbReference type="PROSITE-ProRule" id="PRU00146"/>
    </source>
</evidence>
<dbReference type="InterPro" id="IPR003593">
    <property type="entry name" value="AAA+_ATPase"/>
</dbReference>